<dbReference type="Proteomes" id="UP000515808">
    <property type="component" value="Chromosome"/>
</dbReference>
<sequence>MKFSSFFFFLFLFSMSINGQVGGENVYQFLNVSTSARQIALGGEILTLLDDVNQPTWNPSVISEEIDNKLSINYSSYLAGINMGSLNYAKTISRRFGTIHGSIKYLDYGNLIGADENGNETGNFNANDIAISVGYSFNLPWTNFYMGTNIKLINSNISNFTSTGIAADIALLYYNPYKTFNVTLVARNVGTQIKSFNGEIEKLPFKLALGASYKLDHVPLKWHLTIDNLQQWYVSVANPSEQTTDLEGNVTQEETGFIGNTLRHFIIGAELFPESVINLRLGYNFRRAAELKLQNARTFSGISFGFGIQMNKFKFNYAYSKFHSAANTSTFSLQIDLDRR</sequence>
<evidence type="ECO:0000256" key="1">
    <source>
        <dbReference type="SAM" id="SignalP"/>
    </source>
</evidence>
<protein>
    <submittedName>
        <fullName evidence="2">Type IX secretion system protein PorQ</fullName>
    </submittedName>
</protein>
<name>A0A7G9LDT9_9FLAO</name>
<keyword evidence="3" id="KW-1185">Reference proteome</keyword>
<proteinExistence type="predicted"/>
<dbReference type="KEGG" id="ppec:H9W90_06640"/>
<gene>
    <name evidence="2" type="primary">porQ</name>
    <name evidence="2" type="ORF">H9W90_06640</name>
</gene>
<feature type="chain" id="PRO_5028860606" evidence="1">
    <location>
        <begin position="20"/>
        <end position="340"/>
    </location>
</feature>
<evidence type="ECO:0000313" key="3">
    <source>
        <dbReference type="Proteomes" id="UP000515808"/>
    </source>
</evidence>
<dbReference type="EMBL" id="CP060695">
    <property type="protein sequence ID" value="QNM86788.1"/>
    <property type="molecule type" value="Genomic_DNA"/>
</dbReference>
<evidence type="ECO:0000313" key="2">
    <source>
        <dbReference type="EMBL" id="QNM86788.1"/>
    </source>
</evidence>
<dbReference type="NCBIfam" id="NF033711">
    <property type="entry name" value="T9SS_PorQ"/>
    <property type="match status" value="1"/>
</dbReference>
<organism evidence="2 3">
    <name type="scientific">Polaribacter pectinis</name>
    <dbReference type="NCBI Taxonomy" id="2738844"/>
    <lineage>
        <taxon>Bacteria</taxon>
        <taxon>Pseudomonadati</taxon>
        <taxon>Bacteroidota</taxon>
        <taxon>Flavobacteriia</taxon>
        <taxon>Flavobacteriales</taxon>
        <taxon>Flavobacteriaceae</taxon>
    </lineage>
</organism>
<keyword evidence="1" id="KW-0732">Signal</keyword>
<dbReference type="NCBIfam" id="NF033709">
    <property type="entry name" value="PorV_fam"/>
    <property type="match status" value="1"/>
</dbReference>
<accession>A0A7G9LDT9</accession>
<reference evidence="2 3" key="1">
    <citation type="submission" date="2020-08" db="EMBL/GenBank/DDBJ databases">
        <title>Polaribacter sp. L12M9 isolated from gut of the Korean scallop.</title>
        <authorList>
            <person name="Jeong Y.S."/>
        </authorList>
    </citation>
    <scope>NUCLEOTIDE SEQUENCE [LARGE SCALE GENOMIC DNA]</scope>
    <source>
        <strain evidence="2 3">L12M9</strain>
    </source>
</reference>
<dbReference type="AlphaFoldDB" id="A0A7G9LDT9"/>
<feature type="signal peptide" evidence="1">
    <location>
        <begin position="1"/>
        <end position="19"/>
    </location>
</feature>